<accession>A0A328B4X6</accession>
<dbReference type="AlphaFoldDB" id="A0A328B4X6"/>
<proteinExistence type="predicted"/>
<protein>
    <submittedName>
        <fullName evidence="1">Uncharacterized protein</fullName>
    </submittedName>
</protein>
<evidence type="ECO:0000313" key="1">
    <source>
        <dbReference type="EMBL" id="RAK62430.1"/>
    </source>
</evidence>
<reference evidence="2" key="1">
    <citation type="submission" date="2018-05" db="EMBL/GenBank/DDBJ databases">
        <authorList>
            <person name="Nie L."/>
        </authorList>
    </citation>
    <scope>NUCLEOTIDE SEQUENCE [LARGE SCALE GENOMIC DNA]</scope>
    <source>
        <strain evidence="2">NL</strain>
    </source>
</reference>
<sequence length="86" mass="9578">MAASPYRRFSSICPTVQALVIRLIQEEFTPLLNLAAEVSEAAWVRAVALADPTLLYCTAQEPAIRLCPESYQQLLACLQRELVRAD</sequence>
<comment type="caution">
    <text evidence="1">The sequence shown here is derived from an EMBL/GenBank/DDBJ whole genome shotgun (WGS) entry which is preliminary data.</text>
</comment>
<name>A0A328B4X6_9BACT</name>
<dbReference type="Proteomes" id="UP000248553">
    <property type="component" value="Unassembled WGS sequence"/>
</dbReference>
<organism evidence="1 2">
    <name type="scientific">Hymenobacter edaphi</name>
    <dbReference type="NCBI Taxonomy" id="2211146"/>
    <lineage>
        <taxon>Bacteria</taxon>
        <taxon>Pseudomonadati</taxon>
        <taxon>Bacteroidota</taxon>
        <taxon>Cytophagia</taxon>
        <taxon>Cytophagales</taxon>
        <taxon>Hymenobacteraceae</taxon>
        <taxon>Hymenobacter</taxon>
    </lineage>
</organism>
<gene>
    <name evidence="1" type="ORF">DLM85_23800</name>
</gene>
<evidence type="ECO:0000313" key="2">
    <source>
        <dbReference type="Proteomes" id="UP000248553"/>
    </source>
</evidence>
<dbReference type="EMBL" id="QHKM01000014">
    <property type="protein sequence ID" value="RAK62430.1"/>
    <property type="molecule type" value="Genomic_DNA"/>
</dbReference>
<keyword evidence="2" id="KW-1185">Reference proteome</keyword>